<dbReference type="AlphaFoldDB" id="A0A5C3LJG3"/>
<evidence type="ECO:0000313" key="2">
    <source>
        <dbReference type="Proteomes" id="UP000308652"/>
    </source>
</evidence>
<evidence type="ECO:0000313" key="1">
    <source>
        <dbReference type="EMBL" id="TFK33309.1"/>
    </source>
</evidence>
<name>A0A5C3LJG3_9AGAR</name>
<gene>
    <name evidence="1" type="ORF">BDQ12DRAFT_691236</name>
</gene>
<keyword evidence="2" id="KW-1185">Reference proteome</keyword>
<sequence>MDSERSSFISASATSSLILKAQALSTIMNSFLSCFFIYFVSPCLFVYISPPFRPCLLSLQLLKPRLQRVAEGGNNTARRHSGTSGTPTHLTLHFRNLLSESANTLLFPLPPIISSFLGSLLSL</sequence>
<dbReference type="PROSITE" id="PS51257">
    <property type="entry name" value="PROKAR_LIPOPROTEIN"/>
    <property type="match status" value="1"/>
</dbReference>
<protein>
    <submittedName>
        <fullName evidence="1">Uncharacterized protein</fullName>
    </submittedName>
</protein>
<dbReference type="EMBL" id="ML213650">
    <property type="protein sequence ID" value="TFK33309.1"/>
    <property type="molecule type" value="Genomic_DNA"/>
</dbReference>
<accession>A0A5C3LJG3</accession>
<proteinExistence type="predicted"/>
<reference evidence="1 2" key="1">
    <citation type="journal article" date="2019" name="Nat. Ecol. Evol.">
        <title>Megaphylogeny resolves global patterns of mushroom evolution.</title>
        <authorList>
            <person name="Varga T."/>
            <person name="Krizsan K."/>
            <person name="Foldi C."/>
            <person name="Dima B."/>
            <person name="Sanchez-Garcia M."/>
            <person name="Sanchez-Ramirez S."/>
            <person name="Szollosi G.J."/>
            <person name="Szarkandi J.G."/>
            <person name="Papp V."/>
            <person name="Albert L."/>
            <person name="Andreopoulos W."/>
            <person name="Angelini C."/>
            <person name="Antonin V."/>
            <person name="Barry K.W."/>
            <person name="Bougher N.L."/>
            <person name="Buchanan P."/>
            <person name="Buyck B."/>
            <person name="Bense V."/>
            <person name="Catcheside P."/>
            <person name="Chovatia M."/>
            <person name="Cooper J."/>
            <person name="Damon W."/>
            <person name="Desjardin D."/>
            <person name="Finy P."/>
            <person name="Geml J."/>
            <person name="Haridas S."/>
            <person name="Hughes K."/>
            <person name="Justo A."/>
            <person name="Karasinski D."/>
            <person name="Kautmanova I."/>
            <person name="Kiss B."/>
            <person name="Kocsube S."/>
            <person name="Kotiranta H."/>
            <person name="LaButti K.M."/>
            <person name="Lechner B.E."/>
            <person name="Liimatainen K."/>
            <person name="Lipzen A."/>
            <person name="Lukacs Z."/>
            <person name="Mihaltcheva S."/>
            <person name="Morgado L.N."/>
            <person name="Niskanen T."/>
            <person name="Noordeloos M.E."/>
            <person name="Ohm R.A."/>
            <person name="Ortiz-Santana B."/>
            <person name="Ovrebo C."/>
            <person name="Racz N."/>
            <person name="Riley R."/>
            <person name="Savchenko A."/>
            <person name="Shiryaev A."/>
            <person name="Soop K."/>
            <person name="Spirin V."/>
            <person name="Szebenyi C."/>
            <person name="Tomsovsky M."/>
            <person name="Tulloss R.E."/>
            <person name="Uehling J."/>
            <person name="Grigoriev I.V."/>
            <person name="Vagvolgyi C."/>
            <person name="Papp T."/>
            <person name="Martin F.M."/>
            <person name="Miettinen O."/>
            <person name="Hibbett D.S."/>
            <person name="Nagy L.G."/>
        </authorList>
    </citation>
    <scope>NUCLEOTIDE SEQUENCE [LARGE SCALE GENOMIC DNA]</scope>
    <source>
        <strain evidence="1 2">CBS 166.37</strain>
    </source>
</reference>
<organism evidence="1 2">
    <name type="scientific">Crucibulum laeve</name>
    <dbReference type="NCBI Taxonomy" id="68775"/>
    <lineage>
        <taxon>Eukaryota</taxon>
        <taxon>Fungi</taxon>
        <taxon>Dikarya</taxon>
        <taxon>Basidiomycota</taxon>
        <taxon>Agaricomycotina</taxon>
        <taxon>Agaricomycetes</taxon>
        <taxon>Agaricomycetidae</taxon>
        <taxon>Agaricales</taxon>
        <taxon>Agaricineae</taxon>
        <taxon>Nidulariaceae</taxon>
        <taxon>Crucibulum</taxon>
    </lineage>
</organism>
<dbReference type="Proteomes" id="UP000308652">
    <property type="component" value="Unassembled WGS sequence"/>
</dbReference>